<keyword evidence="2" id="KW-0732">Signal</keyword>
<evidence type="ECO:0000313" key="3">
    <source>
        <dbReference type="EMBL" id="MBF4982922.1"/>
    </source>
</evidence>
<dbReference type="EMBL" id="JADKYU010000036">
    <property type="protein sequence ID" value="MBF4982922.1"/>
    <property type="molecule type" value="Genomic_DNA"/>
</dbReference>
<protein>
    <recommendedName>
        <fullName evidence="5">Secreted protein</fullName>
    </recommendedName>
</protein>
<feature type="compositionally biased region" description="Gly residues" evidence="1">
    <location>
        <begin position="207"/>
        <end position="222"/>
    </location>
</feature>
<evidence type="ECO:0000256" key="1">
    <source>
        <dbReference type="SAM" id="MobiDB-lite"/>
    </source>
</evidence>
<feature type="signal peptide" evidence="2">
    <location>
        <begin position="1"/>
        <end position="21"/>
    </location>
</feature>
<sequence>MRFIGLLLFFAVVLGTTSVHATIQEPINASLITDQHINYTVKDDDDYVMLTISTSHKETSLSILRHGLTVYFDDTGDKEKNVFVKYPYHSTPQRPNRSRPQNNEEVTSIDYDEIIDDLPGEAEFAFYGDHQEFHKDLNAFDISLGYQMTGEEQDVLQYSIKIPKNRITQDKKLDLSKLTIGVFTNLPQNKSDNEDMRGSSPNMRGGNQRGGRGRGGSGGGPGNRSERPSTQNEPVRIDYWFHADLD</sequence>
<comment type="caution">
    <text evidence="3">The sequence shown here is derived from an EMBL/GenBank/DDBJ whole genome shotgun (WGS) entry which is preliminary data.</text>
</comment>
<evidence type="ECO:0008006" key="5">
    <source>
        <dbReference type="Google" id="ProtNLM"/>
    </source>
</evidence>
<keyword evidence="4" id="KW-1185">Reference proteome</keyword>
<dbReference type="Proteomes" id="UP001194729">
    <property type="component" value="Unassembled WGS sequence"/>
</dbReference>
<feature type="chain" id="PRO_5045990912" description="Secreted protein" evidence="2">
    <location>
        <begin position="22"/>
        <end position="246"/>
    </location>
</feature>
<accession>A0ABS0A0N3</accession>
<reference evidence="3 4" key="1">
    <citation type="submission" date="2020-11" db="EMBL/GenBank/DDBJ databases">
        <title>P. mediterranea TC4 genome.</title>
        <authorList>
            <person name="Molmeret M."/>
        </authorList>
    </citation>
    <scope>NUCLEOTIDE SEQUENCE [LARGE SCALE GENOMIC DNA]</scope>
    <source>
        <strain evidence="3 4">TC4</strain>
    </source>
</reference>
<organism evidence="3 4">
    <name type="scientific">Nonlabens mediterrranea</name>
    <dbReference type="NCBI Taxonomy" id="1419947"/>
    <lineage>
        <taxon>Bacteria</taxon>
        <taxon>Pseudomonadati</taxon>
        <taxon>Bacteroidota</taxon>
        <taxon>Flavobacteriia</taxon>
        <taxon>Flavobacteriales</taxon>
        <taxon>Flavobacteriaceae</taxon>
        <taxon>Nonlabens</taxon>
    </lineage>
</organism>
<name>A0ABS0A0N3_9FLAO</name>
<evidence type="ECO:0000256" key="2">
    <source>
        <dbReference type="SAM" id="SignalP"/>
    </source>
</evidence>
<feature type="region of interest" description="Disordered" evidence="1">
    <location>
        <begin position="185"/>
        <end position="238"/>
    </location>
</feature>
<gene>
    <name evidence="3" type="ORF">FNJ87_00730</name>
</gene>
<proteinExistence type="predicted"/>
<evidence type="ECO:0000313" key="4">
    <source>
        <dbReference type="Proteomes" id="UP001194729"/>
    </source>
</evidence>